<comment type="caution">
    <text evidence="2">The sequence shown here is derived from an EMBL/GenBank/DDBJ whole genome shotgun (WGS) entry which is preliminary data.</text>
</comment>
<dbReference type="GO" id="GO:0051607">
    <property type="term" value="P:defense response to virus"/>
    <property type="evidence" value="ECO:0007669"/>
    <property type="project" value="UniProtKB-KW"/>
</dbReference>
<dbReference type="Pfam" id="PF09704">
    <property type="entry name" value="Cas_Cas5d"/>
    <property type="match status" value="1"/>
</dbReference>
<keyword evidence="1" id="KW-0051">Antiviral defense</keyword>
<proteinExistence type="predicted"/>
<dbReference type="InterPro" id="IPR013422">
    <property type="entry name" value="CRISPR-assoc_prot_Cas5_N"/>
</dbReference>
<dbReference type="AlphaFoldDB" id="A0A430AKP9"/>
<reference evidence="2 3" key="1">
    <citation type="submission" date="2017-05" db="EMBL/GenBank/DDBJ databases">
        <title>Vagococcus spp. assemblies.</title>
        <authorList>
            <person name="Gulvik C.A."/>
        </authorList>
    </citation>
    <scope>NUCLEOTIDE SEQUENCE [LARGE SCALE GENOMIC DNA]</scope>
    <source>
        <strain evidence="2 3">DSM 24756</strain>
    </source>
</reference>
<evidence type="ECO:0000256" key="1">
    <source>
        <dbReference type="ARBA" id="ARBA00023118"/>
    </source>
</evidence>
<evidence type="ECO:0000313" key="3">
    <source>
        <dbReference type="Proteomes" id="UP000288669"/>
    </source>
</evidence>
<gene>
    <name evidence="2" type="ORF">CBF30_05275</name>
</gene>
<name>A0A430AKP9_9ENTE</name>
<dbReference type="InterPro" id="IPR021124">
    <property type="entry name" value="CRISPR-assoc_prot_Cas5"/>
</dbReference>
<dbReference type="OrthoDB" id="9782505at2"/>
<protein>
    <submittedName>
        <fullName evidence="2">Type I-B CRISPR-associated protein Cas5</fullName>
    </submittedName>
</protein>
<dbReference type="NCBIfam" id="TIGR02593">
    <property type="entry name" value="CRISPR_cas5"/>
    <property type="match status" value="1"/>
</dbReference>
<dbReference type="EMBL" id="NGJZ01000001">
    <property type="protein sequence ID" value="RSU08639.1"/>
    <property type="molecule type" value="Genomic_DNA"/>
</dbReference>
<organism evidence="2 3">
    <name type="scientific">Vagococcus entomophilus</name>
    <dbReference type="NCBI Taxonomy" id="1160095"/>
    <lineage>
        <taxon>Bacteria</taxon>
        <taxon>Bacillati</taxon>
        <taxon>Bacillota</taxon>
        <taxon>Bacilli</taxon>
        <taxon>Lactobacillales</taxon>
        <taxon>Enterococcaceae</taxon>
        <taxon>Vagococcus</taxon>
    </lineage>
</organism>
<accession>A0A430AKP9</accession>
<sequence>MKGIKLELSQNMVNYKKATSYQLKESYPLPPYSTVIGMVHALCGYTEYEPMTVSVQGSYFSKVNDLYTRYEFNNGMKYDKGRHQLQVGEFGIGRGVKTAELLVDVDLMLHIVPENQTKIDEIYYALENPKEYPTLGRREDLAIFNSVKVVEIAQTVLKEDYELPNDRSAYIPAKWFNEEKLTTESEVASQSGTRFLLTKNYTLKNYGTQKKPKIFREWHKEEVIYSSKISVYEDEVVWLDEEEQIVFIDK</sequence>
<keyword evidence="3" id="KW-1185">Reference proteome</keyword>
<dbReference type="Proteomes" id="UP000288669">
    <property type="component" value="Unassembled WGS sequence"/>
</dbReference>
<dbReference type="GO" id="GO:0043571">
    <property type="term" value="P:maintenance of CRISPR repeat elements"/>
    <property type="evidence" value="ECO:0007669"/>
    <property type="project" value="InterPro"/>
</dbReference>
<evidence type="ECO:0000313" key="2">
    <source>
        <dbReference type="EMBL" id="RSU08639.1"/>
    </source>
</evidence>
<dbReference type="RefSeq" id="WP_126823430.1">
    <property type="nucleotide sequence ID" value="NZ_JBHLWU010000001.1"/>
</dbReference>